<evidence type="ECO:0000313" key="1">
    <source>
        <dbReference type="EMBL" id="ORY50518.1"/>
    </source>
</evidence>
<gene>
    <name evidence="1" type="ORF">BCR33DRAFT_846976</name>
</gene>
<organism evidence="1 2">
    <name type="scientific">Rhizoclosmatium globosum</name>
    <dbReference type="NCBI Taxonomy" id="329046"/>
    <lineage>
        <taxon>Eukaryota</taxon>
        <taxon>Fungi</taxon>
        <taxon>Fungi incertae sedis</taxon>
        <taxon>Chytridiomycota</taxon>
        <taxon>Chytridiomycota incertae sedis</taxon>
        <taxon>Chytridiomycetes</taxon>
        <taxon>Chytridiales</taxon>
        <taxon>Chytriomycetaceae</taxon>
        <taxon>Rhizoclosmatium</taxon>
    </lineage>
</organism>
<proteinExistence type="predicted"/>
<accession>A0A1Y2CTY9</accession>
<dbReference type="EMBL" id="MCGO01000007">
    <property type="protein sequence ID" value="ORY50518.1"/>
    <property type="molecule type" value="Genomic_DNA"/>
</dbReference>
<dbReference type="AlphaFoldDB" id="A0A1Y2CTY9"/>
<keyword evidence="2" id="KW-1185">Reference proteome</keyword>
<protein>
    <submittedName>
        <fullName evidence="1">Uncharacterized protein</fullName>
    </submittedName>
</protein>
<evidence type="ECO:0000313" key="2">
    <source>
        <dbReference type="Proteomes" id="UP000193642"/>
    </source>
</evidence>
<dbReference type="Proteomes" id="UP000193642">
    <property type="component" value="Unassembled WGS sequence"/>
</dbReference>
<sequence>MNCVVTLPPNALSATGLSTPWTVTGCDQTVTPTFAECSILSPNGTLAVYSPLLINFGSTNFIAPTRPILPQNAVVGCWFGTNGATTALTDLNNGKDVAAANCIGILNKTLFGQFAACNAAQFFRAANKPRNKIVIPPLGVGLNNKPCYTTRSFQIIDMDPSDNVVTSFLMDPVTKKLAQNTVANKAALPGAMEVTNGSDNLLLDAAYRPALGCTAFTAKNLADPVLGAPVGALALNELQAARLQGPPQALVPPADPFVLQGVIPNRLKQNTYRAAVNQPPAIGTAAAGTRAYCKNMLAITAPGFITDLKFLVGKPSPDAANGKDLLTFLGQRFAGSWAGLGCSALVPVLDVNGNLVVSPITANRDAAGVTQSLTLNTPALVALLMANGGATAEVGVLAKTGVPVVPAVPAVPTAASTGSVSPVASLRALAVSTNAVRDVVPRASRRRRNDRRVVV</sequence>
<comment type="caution">
    <text evidence="1">The sequence shown here is derived from an EMBL/GenBank/DDBJ whole genome shotgun (WGS) entry which is preliminary data.</text>
</comment>
<dbReference type="OrthoDB" id="2399191at2759"/>
<name>A0A1Y2CTY9_9FUNG</name>
<reference evidence="1 2" key="1">
    <citation type="submission" date="2016-07" db="EMBL/GenBank/DDBJ databases">
        <title>Pervasive Adenine N6-methylation of Active Genes in Fungi.</title>
        <authorList>
            <consortium name="DOE Joint Genome Institute"/>
            <person name="Mondo S.J."/>
            <person name="Dannebaum R.O."/>
            <person name="Kuo R.C."/>
            <person name="Labutti K."/>
            <person name="Haridas S."/>
            <person name="Kuo A."/>
            <person name="Salamov A."/>
            <person name="Ahrendt S.R."/>
            <person name="Lipzen A."/>
            <person name="Sullivan W."/>
            <person name="Andreopoulos W.B."/>
            <person name="Clum A."/>
            <person name="Lindquist E."/>
            <person name="Daum C."/>
            <person name="Ramamoorthy G.K."/>
            <person name="Gryganskyi A."/>
            <person name="Culley D."/>
            <person name="Magnuson J.K."/>
            <person name="James T.Y."/>
            <person name="O'Malley M.A."/>
            <person name="Stajich J.E."/>
            <person name="Spatafora J.W."/>
            <person name="Visel A."/>
            <person name="Grigoriev I.V."/>
        </authorList>
    </citation>
    <scope>NUCLEOTIDE SEQUENCE [LARGE SCALE GENOMIC DNA]</scope>
    <source>
        <strain evidence="1 2">JEL800</strain>
    </source>
</reference>
<dbReference type="STRING" id="329046.A0A1Y2CTY9"/>